<accession>A0A1I4Q7L5</accession>
<proteinExistence type="predicted"/>
<reference evidence="3" key="1">
    <citation type="submission" date="2016-10" db="EMBL/GenBank/DDBJ databases">
        <authorList>
            <person name="Varghese N."/>
            <person name="Submissions S."/>
        </authorList>
    </citation>
    <scope>NUCLEOTIDE SEQUENCE [LARGE SCALE GENOMIC DNA]</scope>
    <source>
        <strain evidence="3">Nm44</strain>
    </source>
</reference>
<organism evidence="2 3">
    <name type="scientific">Nitrosomonas communis</name>
    <dbReference type="NCBI Taxonomy" id="44574"/>
    <lineage>
        <taxon>Bacteria</taxon>
        <taxon>Pseudomonadati</taxon>
        <taxon>Pseudomonadota</taxon>
        <taxon>Betaproteobacteria</taxon>
        <taxon>Nitrosomonadales</taxon>
        <taxon>Nitrosomonadaceae</taxon>
        <taxon>Nitrosomonas</taxon>
    </lineage>
</organism>
<dbReference type="RefSeq" id="WP_074905522.1">
    <property type="nucleotide sequence ID" value="NZ_FOUB01000025.1"/>
</dbReference>
<evidence type="ECO:0000313" key="2">
    <source>
        <dbReference type="EMBL" id="SFM36044.1"/>
    </source>
</evidence>
<name>A0A1I4Q7L5_9PROT</name>
<evidence type="ECO:0000256" key="1">
    <source>
        <dbReference type="SAM" id="Coils"/>
    </source>
</evidence>
<gene>
    <name evidence="2" type="ORF">SAMN05421863_102519</name>
</gene>
<dbReference type="EMBL" id="FOUB01000025">
    <property type="protein sequence ID" value="SFM36044.1"/>
    <property type="molecule type" value="Genomic_DNA"/>
</dbReference>
<dbReference type="AlphaFoldDB" id="A0A1I4Q7L5"/>
<keyword evidence="1" id="KW-0175">Coiled coil</keyword>
<dbReference type="Proteomes" id="UP000183287">
    <property type="component" value="Unassembled WGS sequence"/>
</dbReference>
<sequence>MDNHVEFWKEQMSKQECEHNWVVFENGTMVHPSEDGLSAMDIMRAIDDAYNENEELIEEYECAVLDADNAVVRFSGEYGNILVRCPFREVEEEMINHDRSKYSKEFLAEILCMIALDKRDADAKNRMILYENGVKNAHAEKLESTKKIEEYFSRLSTAIH</sequence>
<keyword evidence="3" id="KW-1185">Reference proteome</keyword>
<dbReference type="OrthoDB" id="9937175at2"/>
<protein>
    <submittedName>
        <fullName evidence="2">Uncharacterized protein</fullName>
    </submittedName>
</protein>
<evidence type="ECO:0000313" key="3">
    <source>
        <dbReference type="Proteomes" id="UP000183287"/>
    </source>
</evidence>
<feature type="coiled-coil region" evidence="1">
    <location>
        <begin position="39"/>
        <end position="66"/>
    </location>
</feature>